<dbReference type="InterPro" id="IPR011990">
    <property type="entry name" value="TPR-like_helical_dom_sf"/>
</dbReference>
<dbReference type="KEGG" id="smon:AWR27_23835"/>
<dbReference type="RefSeq" id="WP_077133534.1">
    <property type="nucleotide sequence ID" value="NZ_CP014263.1"/>
</dbReference>
<proteinExistence type="predicted"/>
<feature type="chain" id="PRO_5012546521" description="Tol-pal system protein YbgF" evidence="2">
    <location>
        <begin position="20"/>
        <end position="403"/>
    </location>
</feature>
<reference evidence="3 4" key="1">
    <citation type="submission" date="2016-01" db="EMBL/GenBank/DDBJ databases">
        <authorList>
            <person name="Oliw E.H."/>
        </authorList>
    </citation>
    <scope>NUCLEOTIDE SEQUENCE [LARGE SCALE GENOMIC DNA]</scope>
    <source>
        <strain evidence="3 4">DY10</strain>
    </source>
</reference>
<dbReference type="Gene3D" id="1.25.40.10">
    <property type="entry name" value="Tetratricopeptide repeat domain"/>
    <property type="match status" value="1"/>
</dbReference>
<name>A0A1P9X382_9BACT</name>
<evidence type="ECO:0000313" key="4">
    <source>
        <dbReference type="Proteomes" id="UP000187941"/>
    </source>
</evidence>
<evidence type="ECO:0000256" key="2">
    <source>
        <dbReference type="SAM" id="SignalP"/>
    </source>
</evidence>
<dbReference type="OrthoDB" id="9813254at2"/>
<dbReference type="EMBL" id="CP014263">
    <property type="protein sequence ID" value="AQG82058.1"/>
    <property type="molecule type" value="Genomic_DNA"/>
</dbReference>
<dbReference type="AlphaFoldDB" id="A0A1P9X382"/>
<feature type="signal peptide" evidence="2">
    <location>
        <begin position="1"/>
        <end position="19"/>
    </location>
</feature>
<feature type="region of interest" description="Disordered" evidence="1">
    <location>
        <begin position="373"/>
        <end position="403"/>
    </location>
</feature>
<evidence type="ECO:0008006" key="5">
    <source>
        <dbReference type="Google" id="ProtNLM"/>
    </source>
</evidence>
<evidence type="ECO:0000256" key="1">
    <source>
        <dbReference type="SAM" id="MobiDB-lite"/>
    </source>
</evidence>
<keyword evidence="2" id="KW-0732">Signal</keyword>
<accession>A0A1P9X382</accession>
<sequence>MKQFLLTVWLIVLTTLAQAQLYDPSAFDKKYDGLLKHPGVQIESAEAINLMYNFKFYEADKEFRWLRLRYPKHPMPTFMMGLAEWWKIVPNTDVTDYDDKCLMYMDSTITLAEKLYDDSDNKLEPAFFLAAAYAFKARLYSERKKWPKATFASKNALKYFEKCKGNADFSPELLFGDGMYNYYAQWIPENYPLLKPILVFFPKGNKQSGMKQLEKTANTAFYTRVEARYFLVQIYSMENQYDKAYELAKYMNEQYPDNPFFERYFARSAFVQGRLPEAERISKSILEKVGRTQAGYEGVSGRTAAYILAYINHLFYKNTPEAKKYYQQAIDFAKQTNSTNAGYYWSSVLGLAKIATDEKNYGLAQTYLKEVMDKSDRKSSQHKEAKKLLEEQKKARREERRRK</sequence>
<gene>
    <name evidence="3" type="ORF">AWR27_23835</name>
</gene>
<protein>
    <recommendedName>
        <fullName evidence="5">Tol-pal system protein YbgF</fullName>
    </recommendedName>
</protein>
<dbReference type="SUPFAM" id="SSF48452">
    <property type="entry name" value="TPR-like"/>
    <property type="match status" value="1"/>
</dbReference>
<evidence type="ECO:0000313" key="3">
    <source>
        <dbReference type="EMBL" id="AQG82058.1"/>
    </source>
</evidence>
<keyword evidence="4" id="KW-1185">Reference proteome</keyword>
<dbReference type="STRING" id="1178516.AWR27_23835"/>
<organism evidence="3 4">
    <name type="scientific">Spirosoma montaniterrae</name>
    <dbReference type="NCBI Taxonomy" id="1178516"/>
    <lineage>
        <taxon>Bacteria</taxon>
        <taxon>Pseudomonadati</taxon>
        <taxon>Bacteroidota</taxon>
        <taxon>Cytophagia</taxon>
        <taxon>Cytophagales</taxon>
        <taxon>Cytophagaceae</taxon>
        <taxon>Spirosoma</taxon>
    </lineage>
</organism>
<dbReference type="Proteomes" id="UP000187941">
    <property type="component" value="Chromosome"/>
</dbReference>